<proteinExistence type="predicted"/>
<name>A0AA97FEE2_9EURY</name>
<dbReference type="GeneID" id="85230530"/>
<organism evidence="1 2">
    <name type="scientific">Methanochimaera problematica</name>
    <dbReference type="NCBI Taxonomy" id="2609417"/>
    <lineage>
        <taxon>Archaea</taxon>
        <taxon>Methanobacteriati</taxon>
        <taxon>Methanobacteriota</taxon>
        <taxon>Stenosarchaea group</taxon>
        <taxon>Methanomicrobia</taxon>
        <taxon>Methanomicrobiales</taxon>
        <taxon>Methanomicrobiaceae</taxon>
        <taxon>Methanochimaera</taxon>
    </lineage>
</organism>
<dbReference type="RefSeq" id="WP_317136463.1">
    <property type="nucleotide sequence ID" value="NZ_CP043875.1"/>
</dbReference>
<protein>
    <submittedName>
        <fullName evidence="1">Uncharacterized protein</fullName>
    </submittedName>
</protein>
<dbReference type="Proteomes" id="UP001301797">
    <property type="component" value="Chromosome"/>
</dbReference>
<gene>
    <name evidence="1" type="ORF">F1737_10140</name>
</gene>
<dbReference type="AlphaFoldDB" id="A0AA97FEE2"/>
<dbReference type="KEGG" id="mefw:F1737_10140"/>
<keyword evidence="2" id="KW-1185">Reference proteome</keyword>
<evidence type="ECO:0000313" key="1">
    <source>
        <dbReference type="EMBL" id="WOF17012.1"/>
    </source>
</evidence>
<dbReference type="EMBL" id="CP043875">
    <property type="protein sequence ID" value="WOF17012.1"/>
    <property type="molecule type" value="Genomic_DNA"/>
</dbReference>
<accession>A0AA97FEE2</accession>
<sequence length="62" mass="7128">MLVMLKNENGREEEVEMPDDSYLEVGDILENGSVIMSIRYPDDIEDDLIAMGFVEPDDEDYI</sequence>
<reference evidence="1 2" key="1">
    <citation type="submission" date="2019-09" db="EMBL/GenBank/DDBJ databases">
        <title>The complete genome of Methanoplanus sp. FWC-SCC4.</title>
        <authorList>
            <person name="Chen S.-C."/>
            <person name="Zhou Y.-Z."/>
            <person name="Lai M.-C."/>
        </authorList>
    </citation>
    <scope>NUCLEOTIDE SEQUENCE [LARGE SCALE GENOMIC DNA]</scope>
    <source>
        <strain evidence="1 2">FWC-SCC4</strain>
    </source>
</reference>
<evidence type="ECO:0000313" key="2">
    <source>
        <dbReference type="Proteomes" id="UP001301797"/>
    </source>
</evidence>